<dbReference type="EMBL" id="RCTY01000019">
    <property type="protein sequence ID" value="ROU07952.1"/>
    <property type="molecule type" value="Genomic_DNA"/>
</dbReference>
<feature type="chain" id="PRO_5018092311" evidence="1">
    <location>
        <begin position="25"/>
        <end position="456"/>
    </location>
</feature>
<dbReference type="AlphaFoldDB" id="A0A3N2RKE6"/>
<evidence type="ECO:0000313" key="3">
    <source>
        <dbReference type="Proteomes" id="UP000275910"/>
    </source>
</evidence>
<dbReference type="PANTHER" id="PTHR39441">
    <property type="entry name" value="DUF2252 DOMAIN-CONTAINING PROTEIN"/>
    <property type="match status" value="1"/>
</dbReference>
<comment type="caution">
    <text evidence="2">The sequence shown here is derived from an EMBL/GenBank/DDBJ whole genome shotgun (WGS) entry which is preliminary data.</text>
</comment>
<dbReference type="InterPro" id="IPR018721">
    <property type="entry name" value="DUF2252"/>
</dbReference>
<keyword evidence="1" id="KW-0732">Signal</keyword>
<name>A0A3N2RKE6_LYSEN</name>
<dbReference type="Pfam" id="PF10009">
    <property type="entry name" value="DUF2252"/>
    <property type="match status" value="1"/>
</dbReference>
<evidence type="ECO:0000313" key="2">
    <source>
        <dbReference type="EMBL" id="ROU07952.1"/>
    </source>
</evidence>
<evidence type="ECO:0000256" key="1">
    <source>
        <dbReference type="SAM" id="SignalP"/>
    </source>
</evidence>
<accession>A0A3N2RKE6</accession>
<feature type="signal peptide" evidence="1">
    <location>
        <begin position="1"/>
        <end position="24"/>
    </location>
</feature>
<dbReference type="PROSITE" id="PS51257">
    <property type="entry name" value="PROKAR_LIPOPROTEIN"/>
    <property type="match status" value="1"/>
</dbReference>
<organism evidence="2 3">
    <name type="scientific">Lysobacter enzymogenes</name>
    <dbReference type="NCBI Taxonomy" id="69"/>
    <lineage>
        <taxon>Bacteria</taxon>
        <taxon>Pseudomonadati</taxon>
        <taxon>Pseudomonadota</taxon>
        <taxon>Gammaproteobacteria</taxon>
        <taxon>Lysobacterales</taxon>
        <taxon>Lysobacteraceae</taxon>
        <taxon>Lysobacter</taxon>
    </lineage>
</organism>
<reference evidence="2 3" key="1">
    <citation type="submission" date="2018-10" db="EMBL/GenBank/DDBJ databases">
        <title>The genome of Lysobacter enzymogenes OH11.</title>
        <authorList>
            <person name="Liu F."/>
            <person name="Zhao Y."/>
            <person name="Qian G."/>
            <person name="Chen Y."/>
            <person name="Xu H."/>
        </authorList>
    </citation>
    <scope>NUCLEOTIDE SEQUENCE [LARGE SCALE GENOMIC DNA]</scope>
    <source>
        <strain evidence="2 3">OH11</strain>
    </source>
</reference>
<sequence>MKRSATAALAAAALAACVCAHAQAAAPRDRWVVQQLYGYNHPYAASAADELAVKMEKMAQSPYVFYRGTAHLFFQDMRTVPVSRYANRETGYTWISGDMHLGNFDASRDAGGVAVFKLADHDEAYLGQYIWDLRRLTASMVLVARANGLGDAAATAAIDATVDAYAAQMAEFKRGDAESGFKLTQQNTSGTVQKTIEKADKKSPAHVLDKFTAIGADGRRAFLTQADLVEVPKRTRQSFMPAMNAYVNSIGRGERQDRRYYALKDVRQKLGSGVGSLGKLRYYVLIEGRTRSNDDDLVLEWKQEGDSAVAIAAPGRLPAWSYLGHEGNRVVKSAQAQRIAPDPLIGYSTLQGRPYYVHEKTPFQEDLDPSALNSADKLGTAAVYAAQALASAHALGDRGWSHAGKGYDIDRRISDAIVSVDGLKAELREFSFDYAAQVEFDWTSFVTAYEAGVPLY</sequence>
<proteinExistence type="predicted"/>
<gene>
    <name evidence="2" type="ORF">D9T17_07070</name>
</gene>
<protein>
    <submittedName>
        <fullName evidence="2">DUF2252 domain-containing protein</fullName>
    </submittedName>
</protein>
<dbReference type="RefSeq" id="WP_123646770.1">
    <property type="nucleotide sequence ID" value="NZ_RCTY01000019.1"/>
</dbReference>
<dbReference type="PANTHER" id="PTHR39441:SF1">
    <property type="entry name" value="DUF2252 DOMAIN-CONTAINING PROTEIN"/>
    <property type="match status" value="1"/>
</dbReference>
<dbReference type="Proteomes" id="UP000275910">
    <property type="component" value="Unassembled WGS sequence"/>
</dbReference>